<dbReference type="EMBL" id="CADCVA010000114">
    <property type="protein sequence ID" value="CAA9412317.1"/>
    <property type="molecule type" value="Genomic_DNA"/>
</dbReference>
<protein>
    <submittedName>
        <fullName evidence="2">Uncharacterized protein</fullName>
    </submittedName>
</protein>
<organism evidence="2">
    <name type="scientific">uncultured Rubrobacteraceae bacterium</name>
    <dbReference type="NCBI Taxonomy" id="349277"/>
    <lineage>
        <taxon>Bacteria</taxon>
        <taxon>Bacillati</taxon>
        <taxon>Actinomycetota</taxon>
        <taxon>Rubrobacteria</taxon>
        <taxon>Rubrobacterales</taxon>
        <taxon>Rubrobacteraceae</taxon>
        <taxon>environmental samples</taxon>
    </lineage>
</organism>
<feature type="compositionally biased region" description="Basic residues" evidence="1">
    <location>
        <begin position="20"/>
        <end position="37"/>
    </location>
</feature>
<gene>
    <name evidence="2" type="ORF">AVDCRST_MAG82-872</name>
</gene>
<feature type="non-terminal residue" evidence="2">
    <location>
        <position position="37"/>
    </location>
</feature>
<name>A0A6J4PJV0_9ACTN</name>
<evidence type="ECO:0000256" key="1">
    <source>
        <dbReference type="SAM" id="MobiDB-lite"/>
    </source>
</evidence>
<sequence length="37" mass="4404">WRLVRKSSRGATPSTEPYSRRQRFVSRGNARQKREKA</sequence>
<dbReference type="AlphaFoldDB" id="A0A6J4PJV0"/>
<feature type="non-terminal residue" evidence="2">
    <location>
        <position position="1"/>
    </location>
</feature>
<evidence type="ECO:0000313" key="2">
    <source>
        <dbReference type="EMBL" id="CAA9412317.1"/>
    </source>
</evidence>
<feature type="region of interest" description="Disordered" evidence="1">
    <location>
        <begin position="1"/>
        <end position="37"/>
    </location>
</feature>
<proteinExistence type="predicted"/>
<reference evidence="2" key="1">
    <citation type="submission" date="2020-02" db="EMBL/GenBank/DDBJ databases">
        <authorList>
            <person name="Meier V. D."/>
        </authorList>
    </citation>
    <scope>NUCLEOTIDE SEQUENCE</scope>
    <source>
        <strain evidence="2">AVDCRST_MAG82</strain>
    </source>
</reference>
<accession>A0A6J4PJV0</accession>